<dbReference type="RefSeq" id="WP_138677916.1">
    <property type="nucleotide sequence ID" value="NZ_JDST02000096.1"/>
</dbReference>
<dbReference type="Proteomes" id="UP000509684">
    <property type="component" value="Chromosome"/>
</dbReference>
<dbReference type="AlphaFoldDB" id="A0A7D5S9Y3"/>
<reference evidence="1 2" key="1">
    <citation type="journal article" date="2019" name="Microbiome">
        <title>Annotated bacterial chromosomes from frame-shift-corrected long-read metagenomic data.</title>
        <authorList>
            <person name="Arumugam K."/>
            <person name="Bagci C."/>
            <person name="Bessarab I."/>
            <person name="Beier S."/>
            <person name="Buchfink B."/>
            <person name="Gorska A."/>
            <person name="Qiu G."/>
            <person name="Huson D.H."/>
            <person name="Williams R.B.H."/>
        </authorList>
    </citation>
    <scope>NUCLEOTIDE SEQUENCE [LARGE SCALE GENOMIC DNA]</scope>
    <source>
        <strain evidence="1">SSA1</strain>
    </source>
</reference>
<proteinExistence type="predicted"/>
<dbReference type="KEGG" id="acog:HWD57_18170"/>
<evidence type="ECO:0000313" key="1">
    <source>
        <dbReference type="EMBL" id="QLH51516.1"/>
    </source>
</evidence>
<gene>
    <name evidence="1" type="ORF">HWD57_18170</name>
</gene>
<accession>A0A7D5S9Y3</accession>
<dbReference type="EMBL" id="CP058708">
    <property type="protein sequence ID" value="QLH51516.1"/>
    <property type="molecule type" value="Genomic_DNA"/>
</dbReference>
<evidence type="ECO:0000313" key="2">
    <source>
        <dbReference type="Proteomes" id="UP000509684"/>
    </source>
</evidence>
<name>A0A7D5S9Y3_9PROT</name>
<organism evidence="1 2">
    <name type="scientific">Candidatus Accumulibacter cognatus</name>
    <dbReference type="NCBI Taxonomy" id="2954383"/>
    <lineage>
        <taxon>Bacteria</taxon>
        <taxon>Pseudomonadati</taxon>
        <taxon>Pseudomonadota</taxon>
        <taxon>Betaproteobacteria</taxon>
        <taxon>Candidatus Accumulibacter</taxon>
    </lineage>
</organism>
<protein>
    <submittedName>
        <fullName evidence="1">Uncharacterized protein</fullName>
    </submittedName>
</protein>
<sequence>MRPQAPPWGLATHLLGGVNGYLPEFPYADPFGGETFCQLSDHGLDRAAYRDDGLVAAVAEDGADERHRQGLSNRQFWGKSSLARVPTMNDMFSASRTRQ</sequence>